<evidence type="ECO:0000259" key="1">
    <source>
        <dbReference type="PROSITE" id="PS50181"/>
    </source>
</evidence>
<dbReference type="SMART" id="SM00256">
    <property type="entry name" value="FBOX"/>
    <property type="match status" value="1"/>
</dbReference>
<accession>A0AAV5CZZ0</accession>
<dbReference type="PROSITE" id="PS50181">
    <property type="entry name" value="FBOX"/>
    <property type="match status" value="1"/>
</dbReference>
<dbReference type="Pfam" id="PF00646">
    <property type="entry name" value="F-box"/>
    <property type="match status" value="1"/>
</dbReference>
<dbReference type="EMBL" id="BQKI01000010">
    <property type="protein sequence ID" value="GJN04259.1"/>
    <property type="molecule type" value="Genomic_DNA"/>
</dbReference>
<evidence type="ECO:0000313" key="3">
    <source>
        <dbReference type="Proteomes" id="UP001054889"/>
    </source>
</evidence>
<sequence>MAAADENETNKLLLRLPDDVVSDILSRLAPRGMAVSRSVCKSWRDVVDSRRLLRAHLLPLSVAGIFFRHTGADILFPPLFFDGASSTAISDGILARFGNDYTSYTYLHDHCNGLLLINKYVINPATLQRVTLPERPPPVPYVLLLPAAAGEEEEEEVVHCQTHVPRFRSDRLAAGGITRRMVATFATPPARLLLEDSAMGTENGAYCRGRLYLQYDNDYVTRINTSAGTYDLIQPPDGIDATKETQVYLGKSEKGVYYASVSYWLCRLQIWYLDESNEQQPQWVSRYDNTLLHVLPCNCNYRSDDDGPWILRYYDYDYDDDEEPWISPPNTDHDYVCPCRFHHHHPSDDHCHKQQVVNAAHYG</sequence>
<reference evidence="2" key="1">
    <citation type="journal article" date="2018" name="DNA Res.">
        <title>Multiple hybrid de novo genome assembly of finger millet, an orphan allotetraploid crop.</title>
        <authorList>
            <person name="Hatakeyama M."/>
            <person name="Aluri S."/>
            <person name="Balachadran M.T."/>
            <person name="Sivarajan S.R."/>
            <person name="Patrignani A."/>
            <person name="Gruter S."/>
            <person name="Poveda L."/>
            <person name="Shimizu-Inatsugi R."/>
            <person name="Baeten J."/>
            <person name="Francoijs K.J."/>
            <person name="Nataraja K.N."/>
            <person name="Reddy Y.A.N."/>
            <person name="Phadnis S."/>
            <person name="Ravikumar R.L."/>
            <person name="Schlapbach R."/>
            <person name="Sreeman S.M."/>
            <person name="Shimizu K.K."/>
        </authorList>
    </citation>
    <scope>NUCLEOTIDE SEQUENCE</scope>
</reference>
<name>A0AAV5CZZ0_ELECO</name>
<keyword evidence="3" id="KW-1185">Reference proteome</keyword>
<dbReference type="InterPro" id="IPR036047">
    <property type="entry name" value="F-box-like_dom_sf"/>
</dbReference>
<dbReference type="Proteomes" id="UP001054889">
    <property type="component" value="Unassembled WGS sequence"/>
</dbReference>
<evidence type="ECO:0000313" key="2">
    <source>
        <dbReference type="EMBL" id="GJN04259.1"/>
    </source>
</evidence>
<dbReference type="InterPro" id="IPR001810">
    <property type="entry name" value="F-box_dom"/>
</dbReference>
<organism evidence="2 3">
    <name type="scientific">Eleusine coracana subsp. coracana</name>
    <dbReference type="NCBI Taxonomy" id="191504"/>
    <lineage>
        <taxon>Eukaryota</taxon>
        <taxon>Viridiplantae</taxon>
        <taxon>Streptophyta</taxon>
        <taxon>Embryophyta</taxon>
        <taxon>Tracheophyta</taxon>
        <taxon>Spermatophyta</taxon>
        <taxon>Magnoliopsida</taxon>
        <taxon>Liliopsida</taxon>
        <taxon>Poales</taxon>
        <taxon>Poaceae</taxon>
        <taxon>PACMAD clade</taxon>
        <taxon>Chloridoideae</taxon>
        <taxon>Cynodonteae</taxon>
        <taxon>Eleusininae</taxon>
        <taxon>Eleusine</taxon>
    </lineage>
</organism>
<dbReference type="PANTHER" id="PTHR34591:SF29">
    <property type="entry name" value="F-BOX DOMAIN-CONTAINING PROTEIN"/>
    <property type="match status" value="1"/>
</dbReference>
<comment type="caution">
    <text evidence="2">The sequence shown here is derived from an EMBL/GenBank/DDBJ whole genome shotgun (WGS) entry which is preliminary data.</text>
</comment>
<reference evidence="2" key="2">
    <citation type="submission" date="2021-12" db="EMBL/GenBank/DDBJ databases">
        <title>Resequencing data analysis of finger millet.</title>
        <authorList>
            <person name="Hatakeyama M."/>
            <person name="Aluri S."/>
            <person name="Balachadran M.T."/>
            <person name="Sivarajan S.R."/>
            <person name="Poveda L."/>
            <person name="Shimizu-Inatsugi R."/>
            <person name="Schlapbach R."/>
            <person name="Sreeman S.M."/>
            <person name="Shimizu K.K."/>
        </authorList>
    </citation>
    <scope>NUCLEOTIDE SEQUENCE</scope>
</reference>
<dbReference type="Gene3D" id="1.20.1280.50">
    <property type="match status" value="1"/>
</dbReference>
<dbReference type="PANTHER" id="PTHR34591">
    <property type="entry name" value="OS03G0653100 PROTEIN-RELATED"/>
    <property type="match status" value="1"/>
</dbReference>
<proteinExistence type="predicted"/>
<gene>
    <name evidence="2" type="primary">ga21791</name>
    <name evidence="2" type="ORF">PR202_ga21791</name>
</gene>
<feature type="domain" description="F-box" evidence="1">
    <location>
        <begin position="10"/>
        <end position="56"/>
    </location>
</feature>
<dbReference type="AlphaFoldDB" id="A0AAV5CZZ0"/>
<dbReference type="SUPFAM" id="SSF81383">
    <property type="entry name" value="F-box domain"/>
    <property type="match status" value="1"/>
</dbReference>
<protein>
    <recommendedName>
        <fullName evidence="1">F-box domain-containing protein</fullName>
    </recommendedName>
</protein>